<dbReference type="InterPro" id="IPR016181">
    <property type="entry name" value="Acyl_CoA_acyltransferase"/>
</dbReference>
<evidence type="ECO:0000259" key="3">
    <source>
        <dbReference type="PROSITE" id="PS51186"/>
    </source>
</evidence>
<keyword evidence="1 4" id="KW-0808">Transferase</keyword>
<evidence type="ECO:0000313" key="4">
    <source>
        <dbReference type="EMBL" id="MEE1675944.1"/>
    </source>
</evidence>
<dbReference type="EC" id="2.3.1.-" evidence="4"/>
<organism evidence="4 5">
    <name type="scientific">Agarivorans aestuarii</name>
    <dbReference type="NCBI Taxonomy" id="1563703"/>
    <lineage>
        <taxon>Bacteria</taxon>
        <taxon>Pseudomonadati</taxon>
        <taxon>Pseudomonadota</taxon>
        <taxon>Gammaproteobacteria</taxon>
        <taxon>Alteromonadales</taxon>
        <taxon>Alteromonadaceae</taxon>
        <taxon>Agarivorans</taxon>
    </lineage>
</organism>
<evidence type="ECO:0000256" key="1">
    <source>
        <dbReference type="ARBA" id="ARBA00022679"/>
    </source>
</evidence>
<gene>
    <name evidence="4" type="ORF">SNR37_001271</name>
</gene>
<protein>
    <submittedName>
        <fullName evidence="4">GNAT family N-acetyltransferase</fullName>
        <ecNumber evidence="4">2.3.1.-</ecNumber>
    </submittedName>
</protein>
<sequence>MITWQCLPFSQLNTLQLYQIMALREAVFVVEQDCPYQDADGQDLNAEHLFAYQNDELVAYARLYTSKPLSAHIGRVVTKTSARGQGLGQALMQQAIEHCQQLWPKATIHISAQRYLERFYQSLGFSICSEPYLEDNIPHIAMQIEANG</sequence>
<reference evidence="5" key="1">
    <citation type="submission" date="2023-07" db="EMBL/GenBank/DDBJ databases">
        <title>Draft genome sequence of Agarivorans aestuarii strain ZMCS4, a CAZymes producing bacteria isolated from the marine brown algae Clodostephus spongiosus.</title>
        <authorList>
            <person name="Lorente B."/>
            <person name="Cabral C."/>
            <person name="Frias J."/>
            <person name="Faria J."/>
            <person name="Toubarro D."/>
        </authorList>
    </citation>
    <scope>NUCLEOTIDE SEQUENCE [LARGE SCALE GENOMIC DNA]</scope>
    <source>
        <strain evidence="5">ZMCS4</strain>
    </source>
</reference>
<keyword evidence="5" id="KW-1185">Reference proteome</keyword>
<dbReference type="GO" id="GO:0016746">
    <property type="term" value="F:acyltransferase activity"/>
    <property type="evidence" value="ECO:0007669"/>
    <property type="project" value="UniProtKB-KW"/>
</dbReference>
<evidence type="ECO:0000313" key="5">
    <source>
        <dbReference type="Proteomes" id="UP001310248"/>
    </source>
</evidence>
<dbReference type="RefSeq" id="WP_329776706.1">
    <property type="nucleotide sequence ID" value="NZ_JAYDYW010000017.1"/>
</dbReference>
<evidence type="ECO:0000256" key="2">
    <source>
        <dbReference type="ARBA" id="ARBA00023315"/>
    </source>
</evidence>
<accession>A0ABU7G972</accession>
<feature type="domain" description="N-acetyltransferase" evidence="3">
    <location>
        <begin position="7"/>
        <end position="147"/>
    </location>
</feature>
<dbReference type="EMBL" id="JAYDYW010000017">
    <property type="protein sequence ID" value="MEE1675944.1"/>
    <property type="molecule type" value="Genomic_DNA"/>
</dbReference>
<dbReference type="CDD" id="cd04301">
    <property type="entry name" value="NAT_SF"/>
    <property type="match status" value="1"/>
</dbReference>
<keyword evidence="2 4" id="KW-0012">Acyltransferase</keyword>
<dbReference type="InterPro" id="IPR050832">
    <property type="entry name" value="Bact_Acetyltransf"/>
</dbReference>
<comment type="caution">
    <text evidence="4">The sequence shown here is derived from an EMBL/GenBank/DDBJ whole genome shotgun (WGS) entry which is preliminary data.</text>
</comment>
<reference evidence="4 5" key="2">
    <citation type="submission" date="2023-12" db="EMBL/GenBank/DDBJ databases">
        <authorList>
            <consortium name="Cladostephus spongiosus"/>
            <person name="Lorente B."/>
            <person name="Cabral C."/>
            <person name="Frias J."/>
            <person name="Faria J."/>
            <person name="Toubarro D."/>
        </authorList>
    </citation>
    <scope>NUCLEOTIDE SEQUENCE [LARGE SCALE GENOMIC DNA]</scope>
    <source>
        <strain evidence="4 5">ZMCS4</strain>
    </source>
</reference>
<dbReference type="Gene3D" id="3.40.630.30">
    <property type="match status" value="1"/>
</dbReference>
<name>A0ABU7G972_9ALTE</name>
<dbReference type="Pfam" id="PF13673">
    <property type="entry name" value="Acetyltransf_10"/>
    <property type="match status" value="1"/>
</dbReference>
<dbReference type="PANTHER" id="PTHR43877">
    <property type="entry name" value="AMINOALKYLPHOSPHONATE N-ACETYLTRANSFERASE-RELATED-RELATED"/>
    <property type="match status" value="1"/>
</dbReference>
<dbReference type="PROSITE" id="PS51186">
    <property type="entry name" value="GNAT"/>
    <property type="match status" value="1"/>
</dbReference>
<proteinExistence type="predicted"/>
<dbReference type="Proteomes" id="UP001310248">
    <property type="component" value="Unassembled WGS sequence"/>
</dbReference>
<dbReference type="SUPFAM" id="SSF55729">
    <property type="entry name" value="Acyl-CoA N-acyltransferases (Nat)"/>
    <property type="match status" value="1"/>
</dbReference>
<dbReference type="InterPro" id="IPR000182">
    <property type="entry name" value="GNAT_dom"/>
</dbReference>